<dbReference type="CDD" id="cd00090">
    <property type="entry name" value="HTH_ARSR"/>
    <property type="match status" value="1"/>
</dbReference>
<dbReference type="InterPro" id="IPR011991">
    <property type="entry name" value="ArsR-like_HTH"/>
</dbReference>
<dbReference type="GO" id="GO:0003677">
    <property type="term" value="F:DNA binding"/>
    <property type="evidence" value="ECO:0007669"/>
    <property type="project" value="UniProtKB-KW"/>
</dbReference>
<organism evidence="6 7">
    <name type="scientific">Rothia aerolata</name>
    <dbReference type="NCBI Taxonomy" id="1812262"/>
    <lineage>
        <taxon>Bacteria</taxon>
        <taxon>Bacillati</taxon>
        <taxon>Actinomycetota</taxon>
        <taxon>Actinomycetes</taxon>
        <taxon>Micrococcales</taxon>
        <taxon>Micrococcaceae</taxon>
        <taxon>Rothia</taxon>
    </lineage>
</organism>
<feature type="compositionally biased region" description="Basic and acidic residues" evidence="4">
    <location>
        <begin position="258"/>
        <end position="267"/>
    </location>
</feature>
<sequence length="280" mass="30337">MIDDVFAVIADPTRRQILRALSAGRHSVGELVEELEISQPTVSKHLKVLRNAGLAETEAVGQRRYYSLTPGPLNKVTLWIEALNSAHHHSSGATADSAEVAQAQAELEEAEPNQPMTAAGMAAAESRAAEAFAEDEAVAEETASESTEISEEELAAAESEYMEQGEEAEESEYRARHAISFTPLTAFTPSLEPAGEESEQGEEESSEMGEDTTELKAGAEVLEGEETPEAPLAEDVAVEEAETSAEEIEVLPALPTPEEQHEDHESRGLLATLTRFRRRR</sequence>
<dbReference type="InterPro" id="IPR036390">
    <property type="entry name" value="WH_DNA-bd_sf"/>
</dbReference>
<keyword evidence="1" id="KW-0805">Transcription regulation</keyword>
<dbReference type="PROSITE" id="PS50987">
    <property type="entry name" value="HTH_ARSR_2"/>
    <property type="match status" value="1"/>
</dbReference>
<evidence type="ECO:0000313" key="7">
    <source>
        <dbReference type="Proteomes" id="UP000600171"/>
    </source>
</evidence>
<evidence type="ECO:0000256" key="2">
    <source>
        <dbReference type="ARBA" id="ARBA00023125"/>
    </source>
</evidence>
<keyword evidence="7" id="KW-1185">Reference proteome</keyword>
<feature type="compositionally biased region" description="Acidic residues" evidence="4">
    <location>
        <begin position="132"/>
        <end position="170"/>
    </location>
</feature>
<dbReference type="Proteomes" id="UP000600171">
    <property type="component" value="Unassembled WGS sequence"/>
</dbReference>
<reference evidence="6 7" key="1">
    <citation type="journal article" date="2014" name="Int. J. Syst. Evol. Microbiol.">
        <title>Complete genome sequence of Corynebacterium casei LMG S-19264T (=DSM 44701T), isolated from a smear-ripened cheese.</title>
        <authorList>
            <consortium name="US DOE Joint Genome Institute (JGI-PGF)"/>
            <person name="Walter F."/>
            <person name="Albersmeier A."/>
            <person name="Kalinowski J."/>
            <person name="Ruckert C."/>
        </authorList>
    </citation>
    <scope>NUCLEOTIDE SEQUENCE [LARGE SCALE GENOMIC DNA]</scope>
    <source>
        <strain evidence="6 7">CCM 8669</strain>
    </source>
</reference>
<feature type="compositionally biased region" description="Acidic residues" evidence="4">
    <location>
        <begin position="194"/>
        <end position="212"/>
    </location>
</feature>
<evidence type="ECO:0000256" key="1">
    <source>
        <dbReference type="ARBA" id="ARBA00023015"/>
    </source>
</evidence>
<dbReference type="RefSeq" id="WP_188359182.1">
    <property type="nucleotide sequence ID" value="NZ_BMDC01000001.1"/>
</dbReference>
<feature type="compositionally biased region" description="Low complexity" evidence="4">
    <location>
        <begin position="117"/>
        <end position="131"/>
    </location>
</feature>
<evidence type="ECO:0000256" key="3">
    <source>
        <dbReference type="ARBA" id="ARBA00023163"/>
    </source>
</evidence>
<dbReference type="InterPro" id="IPR051081">
    <property type="entry name" value="HTH_MetalResp_TranReg"/>
</dbReference>
<feature type="compositionally biased region" description="Acidic residues" evidence="4">
    <location>
        <begin position="236"/>
        <end position="249"/>
    </location>
</feature>
<keyword evidence="3" id="KW-0804">Transcription</keyword>
<dbReference type="InterPro" id="IPR001845">
    <property type="entry name" value="HTH_ArsR_DNA-bd_dom"/>
</dbReference>
<dbReference type="SMART" id="SM00418">
    <property type="entry name" value="HTH_ARSR"/>
    <property type="match status" value="1"/>
</dbReference>
<protein>
    <recommendedName>
        <fullName evidence="5">HTH arsR-type domain-containing protein</fullName>
    </recommendedName>
</protein>
<dbReference type="PANTHER" id="PTHR33154:SF33">
    <property type="entry name" value="TRANSCRIPTIONAL REPRESSOR SDPR"/>
    <property type="match status" value="1"/>
</dbReference>
<keyword evidence="2" id="KW-0238">DNA-binding</keyword>
<dbReference type="Pfam" id="PF01022">
    <property type="entry name" value="HTH_5"/>
    <property type="match status" value="1"/>
</dbReference>
<dbReference type="NCBIfam" id="NF033788">
    <property type="entry name" value="HTH_metalloreg"/>
    <property type="match status" value="1"/>
</dbReference>
<accession>A0A917IQT7</accession>
<dbReference type="AlphaFoldDB" id="A0A917IQT7"/>
<dbReference type="PRINTS" id="PR00778">
    <property type="entry name" value="HTHARSR"/>
</dbReference>
<name>A0A917IQT7_9MICC</name>
<feature type="region of interest" description="Disordered" evidence="4">
    <location>
        <begin position="90"/>
        <end position="280"/>
    </location>
</feature>
<proteinExistence type="predicted"/>
<gene>
    <name evidence="6" type="ORF">GCM10007359_09930</name>
</gene>
<dbReference type="PANTHER" id="PTHR33154">
    <property type="entry name" value="TRANSCRIPTIONAL REGULATOR, ARSR FAMILY"/>
    <property type="match status" value="1"/>
</dbReference>
<dbReference type="EMBL" id="BMDC01000001">
    <property type="protein sequence ID" value="GGH61087.1"/>
    <property type="molecule type" value="Genomic_DNA"/>
</dbReference>
<dbReference type="Gene3D" id="1.10.10.10">
    <property type="entry name" value="Winged helix-like DNA-binding domain superfamily/Winged helix DNA-binding domain"/>
    <property type="match status" value="1"/>
</dbReference>
<comment type="caution">
    <text evidence="6">The sequence shown here is derived from an EMBL/GenBank/DDBJ whole genome shotgun (WGS) entry which is preliminary data.</text>
</comment>
<dbReference type="InterPro" id="IPR036388">
    <property type="entry name" value="WH-like_DNA-bd_sf"/>
</dbReference>
<evidence type="ECO:0000256" key="4">
    <source>
        <dbReference type="SAM" id="MobiDB-lite"/>
    </source>
</evidence>
<evidence type="ECO:0000313" key="6">
    <source>
        <dbReference type="EMBL" id="GGH61087.1"/>
    </source>
</evidence>
<dbReference type="SUPFAM" id="SSF46785">
    <property type="entry name" value="Winged helix' DNA-binding domain"/>
    <property type="match status" value="1"/>
</dbReference>
<evidence type="ECO:0000259" key="5">
    <source>
        <dbReference type="PROSITE" id="PS50987"/>
    </source>
</evidence>
<dbReference type="GO" id="GO:0003700">
    <property type="term" value="F:DNA-binding transcription factor activity"/>
    <property type="evidence" value="ECO:0007669"/>
    <property type="project" value="InterPro"/>
</dbReference>
<feature type="domain" description="HTH arsR-type" evidence="5">
    <location>
        <begin position="1"/>
        <end position="90"/>
    </location>
</feature>